<dbReference type="AlphaFoldDB" id="A0A7X0AX52"/>
<evidence type="ECO:0000313" key="2">
    <source>
        <dbReference type="EMBL" id="MBB6251752.1"/>
    </source>
</evidence>
<organism evidence="2 3">
    <name type="scientific">Nitrospirillum iridis</name>
    <dbReference type="NCBI Taxonomy" id="765888"/>
    <lineage>
        <taxon>Bacteria</taxon>
        <taxon>Pseudomonadati</taxon>
        <taxon>Pseudomonadota</taxon>
        <taxon>Alphaproteobacteria</taxon>
        <taxon>Rhodospirillales</taxon>
        <taxon>Azospirillaceae</taxon>
        <taxon>Nitrospirillum</taxon>
    </lineage>
</organism>
<dbReference type="Proteomes" id="UP000539175">
    <property type="component" value="Unassembled WGS sequence"/>
</dbReference>
<name>A0A7X0AX52_9PROT</name>
<feature type="transmembrane region" description="Helical" evidence="1">
    <location>
        <begin position="101"/>
        <end position="126"/>
    </location>
</feature>
<reference evidence="2 3" key="1">
    <citation type="submission" date="2020-08" db="EMBL/GenBank/DDBJ databases">
        <title>Genomic Encyclopedia of Type Strains, Phase IV (KMG-IV): sequencing the most valuable type-strain genomes for metagenomic binning, comparative biology and taxonomic classification.</title>
        <authorList>
            <person name="Goeker M."/>
        </authorList>
    </citation>
    <scope>NUCLEOTIDE SEQUENCE [LARGE SCALE GENOMIC DNA]</scope>
    <source>
        <strain evidence="2 3">DSM 22198</strain>
    </source>
</reference>
<comment type="caution">
    <text evidence="2">The sequence shown here is derived from an EMBL/GenBank/DDBJ whole genome shotgun (WGS) entry which is preliminary data.</text>
</comment>
<feature type="transmembrane region" description="Helical" evidence="1">
    <location>
        <begin position="159"/>
        <end position="183"/>
    </location>
</feature>
<evidence type="ECO:0000313" key="3">
    <source>
        <dbReference type="Proteomes" id="UP000539175"/>
    </source>
</evidence>
<evidence type="ECO:0000256" key="1">
    <source>
        <dbReference type="SAM" id="Phobius"/>
    </source>
</evidence>
<keyword evidence="1" id="KW-1133">Transmembrane helix</keyword>
<accession>A0A7X0AX52</accession>
<dbReference type="RefSeq" id="WP_184800446.1">
    <property type="nucleotide sequence ID" value="NZ_JACIIZ010000005.1"/>
</dbReference>
<gene>
    <name evidence="2" type="ORF">FHS74_002303</name>
</gene>
<sequence>MGLDGTSSLPPVAALYIQRLGWALRPLPEADRQQIVMEIQAHLIDRLGQGQAALDDALRKLGAPHDFARAFVREFELSGALAGTSPVPLVLALLDRGGRSALSLVSGLGAFLLYMMGGAFAVIALLKPVLPAQVGFWRGQGTLQFGITSSGTWDPKAELLGYGIIPVSLVLAVLCYITGTWLLRTGARALLVDGAPRPRS</sequence>
<keyword evidence="1" id="KW-0812">Transmembrane</keyword>
<proteinExistence type="predicted"/>
<protein>
    <submittedName>
        <fullName evidence="2">Putative membrane protein</fullName>
    </submittedName>
</protein>
<keyword evidence="3" id="KW-1185">Reference proteome</keyword>
<dbReference type="EMBL" id="JACIIZ010000005">
    <property type="protein sequence ID" value="MBB6251752.1"/>
    <property type="molecule type" value="Genomic_DNA"/>
</dbReference>
<dbReference type="Pfam" id="PF22564">
    <property type="entry name" value="HAAS"/>
    <property type="match status" value="1"/>
</dbReference>
<keyword evidence="1" id="KW-0472">Membrane</keyword>